<feature type="domain" description="Peptidase M50" evidence="13">
    <location>
        <begin position="116"/>
        <end position="170"/>
    </location>
</feature>
<comment type="subcellular location">
    <subcellularLocation>
        <location evidence="2">Membrane</location>
        <topology evidence="2">Multi-pass membrane protein</topology>
    </subcellularLocation>
</comment>
<keyword evidence="8" id="KW-0862">Zinc</keyword>
<evidence type="ECO:0000256" key="10">
    <source>
        <dbReference type="ARBA" id="ARBA00023049"/>
    </source>
</evidence>
<keyword evidence="6" id="KW-0479">Metal-binding</keyword>
<dbReference type="AlphaFoldDB" id="I3DXR1"/>
<keyword evidence="10 14" id="KW-0482">Metalloprotease</keyword>
<feature type="transmembrane region" description="Helical" evidence="12">
    <location>
        <begin position="158"/>
        <end position="176"/>
    </location>
</feature>
<dbReference type="eggNOG" id="COG1994">
    <property type="taxonomic scope" value="Bacteria"/>
</dbReference>
<organism evidence="14 15">
    <name type="scientific">Bacillus methanolicus PB1</name>
    <dbReference type="NCBI Taxonomy" id="997296"/>
    <lineage>
        <taxon>Bacteria</taxon>
        <taxon>Bacillati</taxon>
        <taxon>Bacillota</taxon>
        <taxon>Bacilli</taxon>
        <taxon>Bacillales</taxon>
        <taxon>Bacillaceae</taxon>
        <taxon>Bacillus</taxon>
    </lineage>
</organism>
<comment type="cofactor">
    <cofactor evidence="1">
        <name>Zn(2+)</name>
        <dbReference type="ChEBI" id="CHEBI:29105"/>
    </cofactor>
</comment>
<dbReference type="EMBL" id="AFEU01000003">
    <property type="protein sequence ID" value="EIJ79032.1"/>
    <property type="molecule type" value="Genomic_DNA"/>
</dbReference>
<evidence type="ECO:0000259" key="13">
    <source>
        <dbReference type="Pfam" id="PF02163"/>
    </source>
</evidence>
<protein>
    <submittedName>
        <fullName evidence="14">Membrane metalloprotease</fullName>
    </submittedName>
</protein>
<evidence type="ECO:0000313" key="15">
    <source>
        <dbReference type="Proteomes" id="UP000010523"/>
    </source>
</evidence>
<feature type="transmembrane region" description="Helical" evidence="12">
    <location>
        <begin position="84"/>
        <end position="105"/>
    </location>
</feature>
<reference evidence="14 15" key="1">
    <citation type="journal article" date="2012" name="Appl. Environ. Microbiol.">
        <title>Genome Sequence of Thermotolerant Bacillus methanolicus: Features and Regulation Related to Methylotrophy and Production of L-Lysine and L-Glutamate from Methanol.</title>
        <authorList>
            <person name="Heggeset T.M."/>
            <person name="Krog A."/>
            <person name="Balzer S."/>
            <person name="Wentzel A."/>
            <person name="Ellingsen T.E."/>
            <person name="Brautaset T."/>
        </authorList>
    </citation>
    <scope>NUCLEOTIDE SEQUENCE [LARGE SCALE GENOMIC DNA]</scope>
    <source>
        <strain evidence="14 15">PB1</strain>
    </source>
</reference>
<proteinExistence type="inferred from homology"/>
<gene>
    <name evidence="14" type="ORF">PB1_15779</name>
</gene>
<evidence type="ECO:0000256" key="6">
    <source>
        <dbReference type="ARBA" id="ARBA00022723"/>
    </source>
</evidence>
<feature type="transmembrane region" description="Helical" evidence="12">
    <location>
        <begin position="117"/>
        <end position="137"/>
    </location>
</feature>
<evidence type="ECO:0000256" key="11">
    <source>
        <dbReference type="ARBA" id="ARBA00023136"/>
    </source>
</evidence>
<dbReference type="RefSeq" id="WP_004438299.1">
    <property type="nucleotide sequence ID" value="NZ_AFEU01000003.1"/>
</dbReference>
<keyword evidence="5 12" id="KW-0812">Transmembrane</keyword>
<evidence type="ECO:0000256" key="1">
    <source>
        <dbReference type="ARBA" id="ARBA00001947"/>
    </source>
</evidence>
<dbReference type="STRING" id="997296.PB1_15779"/>
<dbReference type="PATRIC" id="fig|997296.3.peg.3325"/>
<accession>I3DXR1</accession>
<dbReference type="MEROPS" id="M50.002"/>
<dbReference type="GO" id="GO:0016020">
    <property type="term" value="C:membrane"/>
    <property type="evidence" value="ECO:0007669"/>
    <property type="project" value="UniProtKB-SubCell"/>
</dbReference>
<evidence type="ECO:0000313" key="14">
    <source>
        <dbReference type="EMBL" id="EIJ79032.1"/>
    </source>
</evidence>
<evidence type="ECO:0000256" key="3">
    <source>
        <dbReference type="ARBA" id="ARBA00007931"/>
    </source>
</evidence>
<dbReference type="Proteomes" id="UP000010523">
    <property type="component" value="Unassembled WGS sequence"/>
</dbReference>
<dbReference type="PANTHER" id="PTHR39188:SF3">
    <property type="entry name" value="STAGE IV SPORULATION PROTEIN FB"/>
    <property type="match status" value="1"/>
</dbReference>
<dbReference type="GO" id="GO:0008237">
    <property type="term" value="F:metallopeptidase activity"/>
    <property type="evidence" value="ECO:0007669"/>
    <property type="project" value="UniProtKB-KW"/>
</dbReference>
<dbReference type="PANTHER" id="PTHR39188">
    <property type="entry name" value="MEMBRANE-ASSOCIATED ZINC METALLOPROTEASE M50B"/>
    <property type="match status" value="1"/>
</dbReference>
<feature type="domain" description="Peptidase M50" evidence="13">
    <location>
        <begin position="34"/>
        <end position="105"/>
    </location>
</feature>
<dbReference type="OrthoDB" id="166377at2"/>
<dbReference type="InterPro" id="IPR008915">
    <property type="entry name" value="Peptidase_M50"/>
</dbReference>
<comment type="caution">
    <text evidence="14">The sequence shown here is derived from an EMBL/GenBank/DDBJ whole genome shotgun (WGS) entry which is preliminary data.</text>
</comment>
<keyword evidence="4 14" id="KW-0645">Protease</keyword>
<evidence type="ECO:0000256" key="5">
    <source>
        <dbReference type="ARBA" id="ARBA00022692"/>
    </source>
</evidence>
<name>I3DXR1_BACMT</name>
<evidence type="ECO:0000256" key="4">
    <source>
        <dbReference type="ARBA" id="ARBA00022670"/>
    </source>
</evidence>
<dbReference type="CDD" id="cd06161">
    <property type="entry name" value="S2P-M50_SpoIVFB"/>
    <property type="match status" value="1"/>
</dbReference>
<evidence type="ECO:0000256" key="12">
    <source>
        <dbReference type="SAM" id="Phobius"/>
    </source>
</evidence>
<dbReference type="GO" id="GO:0046872">
    <property type="term" value="F:metal ion binding"/>
    <property type="evidence" value="ECO:0007669"/>
    <property type="project" value="UniProtKB-KW"/>
</dbReference>
<dbReference type="GO" id="GO:0006508">
    <property type="term" value="P:proteolysis"/>
    <property type="evidence" value="ECO:0007669"/>
    <property type="project" value="UniProtKB-KW"/>
</dbReference>
<evidence type="ECO:0000256" key="8">
    <source>
        <dbReference type="ARBA" id="ARBA00022833"/>
    </source>
</evidence>
<sequence length="290" mass="33613">MNKIISILSHIHIHPLLWVVIAIAVLTARFIELCLFLLIIFIHEMGHAAAASLFSWRIKKISLLPFGGVAEVEEHGNRPLMEEAAIILGGPLQHVWMMGLAFLFYELSLLPDYWYGLFIQFNFMILIFNFLPIWPLDGGKLLFLFFSLKHSFPDAHKFTLLISIGSIVLLTIITLLTAPLNLNVWIVIAFLAYSVYNEWKQMRFVFIRFLLERYYGKNSDIRSLKPITVTEDELVIKILERFHRGCKHPIIIEKNGKEKGTLDENELLHAYFSEKMTSAKVGDLLYTYKW</sequence>
<comment type="similarity">
    <text evidence="3">Belongs to the peptidase M50B family.</text>
</comment>
<keyword evidence="11 12" id="KW-0472">Membrane</keyword>
<evidence type="ECO:0000256" key="2">
    <source>
        <dbReference type="ARBA" id="ARBA00004141"/>
    </source>
</evidence>
<dbReference type="Pfam" id="PF02163">
    <property type="entry name" value="Peptidase_M50"/>
    <property type="match status" value="2"/>
</dbReference>
<evidence type="ECO:0000256" key="7">
    <source>
        <dbReference type="ARBA" id="ARBA00022801"/>
    </source>
</evidence>
<evidence type="ECO:0000256" key="9">
    <source>
        <dbReference type="ARBA" id="ARBA00022989"/>
    </source>
</evidence>
<keyword evidence="9 12" id="KW-1133">Transmembrane helix</keyword>
<keyword evidence="15" id="KW-1185">Reference proteome</keyword>
<keyword evidence="7" id="KW-0378">Hydrolase</keyword>